<name>A0ABM5P1S2_9MOLU</name>
<evidence type="ECO:0000313" key="2">
    <source>
        <dbReference type="EMBL" id="AHC40440.1"/>
    </source>
</evidence>
<evidence type="ECO:0000256" key="1">
    <source>
        <dbReference type="SAM" id="MobiDB-lite"/>
    </source>
</evidence>
<reference evidence="2 3" key="1">
    <citation type="journal article" date="2014" name="Genome Announc.">
        <title>Complete Genome Sequence of Mycoplasma ovis Strain Michigan, a Hemoplasma of Sheep with Two Distinct 16S rRNA Genes.</title>
        <authorList>
            <person name="Deshuillers P.L."/>
            <person name="Santos A.P."/>
            <person name="do Nascimento N.C."/>
            <person name="Hampel J.A."/>
            <person name="Bergin I.L."/>
            <person name="Dyson M.C."/>
            <person name="Messick J.B."/>
        </authorList>
    </citation>
    <scope>NUCLEOTIDE SEQUENCE [LARGE SCALE GENOMIC DNA]</scope>
    <source>
        <strain evidence="2 3">Michigan</strain>
    </source>
</reference>
<accession>A0ABM5P1S2</accession>
<sequence length="114" mass="12660">MNITLKTNGSAHKAVSEQTSTNSYSLDSLKRGTISGNIEYSLTDYYGKLHHFQLNGGSISSSIALTLKPNQKYELSLDSGSSVSTNGKLDFQQLYDKYQNRDLNLEDFKPKSSK</sequence>
<dbReference type="RefSeq" id="WP_024071450.1">
    <property type="nucleotide sequence ID" value="NC_023062.1"/>
</dbReference>
<dbReference type="Proteomes" id="UP000018745">
    <property type="component" value="Chromosome"/>
</dbReference>
<keyword evidence="3" id="KW-1185">Reference proteome</keyword>
<proteinExistence type="predicted"/>
<feature type="region of interest" description="Disordered" evidence="1">
    <location>
        <begin position="1"/>
        <end position="22"/>
    </location>
</feature>
<protein>
    <submittedName>
        <fullName evidence="2">Uncharacterized protein</fullName>
    </submittedName>
</protein>
<dbReference type="EMBL" id="CP006935">
    <property type="protein sequence ID" value="AHC40440.1"/>
    <property type="molecule type" value="Genomic_DNA"/>
</dbReference>
<gene>
    <name evidence="2" type="ORF">OVS_03455</name>
</gene>
<organism evidence="2 3">
    <name type="scientific">Mycoplasma ovis str. Michigan</name>
    <dbReference type="NCBI Taxonomy" id="1415773"/>
    <lineage>
        <taxon>Bacteria</taxon>
        <taxon>Bacillati</taxon>
        <taxon>Mycoplasmatota</taxon>
        <taxon>Mollicutes</taxon>
        <taxon>Mycoplasmataceae</taxon>
        <taxon>Mycoplasma</taxon>
    </lineage>
</organism>
<evidence type="ECO:0000313" key="3">
    <source>
        <dbReference type="Proteomes" id="UP000018745"/>
    </source>
</evidence>